<dbReference type="PROSITE" id="PS50089">
    <property type="entry name" value="ZF_RING_2"/>
    <property type="match status" value="1"/>
</dbReference>
<dbReference type="InterPro" id="IPR046336">
    <property type="entry name" value="Lon_prtase_N_sf"/>
</dbReference>
<evidence type="ECO:0000259" key="6">
    <source>
        <dbReference type="PROSITE" id="PS50089"/>
    </source>
</evidence>
<proteinExistence type="predicted"/>
<accession>A0A9P4YAX1</accession>
<dbReference type="SUPFAM" id="SSF57850">
    <property type="entry name" value="RING/U-box"/>
    <property type="match status" value="2"/>
</dbReference>
<keyword evidence="9" id="KW-1185">Reference proteome</keyword>
<keyword evidence="2 4" id="KW-0863">Zinc-finger</keyword>
<evidence type="ECO:0000256" key="4">
    <source>
        <dbReference type="PROSITE-ProRule" id="PRU00175"/>
    </source>
</evidence>
<dbReference type="GeneID" id="63835697"/>
<dbReference type="GO" id="GO:0008270">
    <property type="term" value="F:zinc ion binding"/>
    <property type="evidence" value="ECO:0007669"/>
    <property type="project" value="UniProtKB-KW"/>
</dbReference>
<dbReference type="PROSITE" id="PS51787">
    <property type="entry name" value="LON_N"/>
    <property type="match status" value="1"/>
</dbReference>
<sequence>MGAFDPTDSSTELGGQSALRAEVDREDDADQLRAGSPEPGHEEKDPKAIAQIFQCPVGPHILRDAIKLPCGQCLCKTCLPESYTRAGVEKTWPGTSDRIPGIRCPCCDLEHPRGDCWPDYLSNRALKKVQSLVATLCVSTVKNGKKLVEAFEALHLDSTAPENDADSLIEQEGGKPNGAIDKMESILRREMDCAICHSLLYQPWTTPCGHTFCHHCIIRSLEISPTCPSCRTKLLRQHIDNRLGPPNDFIVRVTKYFWSEDLAQRREHVRNESPYPPDDTGLNTPLFVCTVSFPCMPTLLHVFEYKYRMMMRRVWDDGNGGKHFGMVLPDDHNGTARVGVHLRIEEFTRLPDGRSYVETAGTSRFRIKRRGLHPDGYVIAEVEEFEDVSLWEEENREADEIISAPSLPADFEPTTRDDLNHMTTKELMNFAYVSIRALRQDSPAWLHGRILTVYGQCPDDPALFPWWLGSIIPTTETQKVRLLEQVTVRERMKICCGWILDWNAQRRSSSW</sequence>
<dbReference type="CDD" id="cd16514">
    <property type="entry name" value="RING-HC_LONFs_rpt2"/>
    <property type="match status" value="1"/>
</dbReference>
<dbReference type="GO" id="GO:0061630">
    <property type="term" value="F:ubiquitin protein ligase activity"/>
    <property type="evidence" value="ECO:0007669"/>
    <property type="project" value="TreeGrafter"/>
</dbReference>
<dbReference type="InterPro" id="IPR017907">
    <property type="entry name" value="Znf_RING_CS"/>
</dbReference>
<name>A0A9P4YAX1_CRYP1</name>
<dbReference type="InterPro" id="IPR001841">
    <property type="entry name" value="Znf_RING"/>
</dbReference>
<dbReference type="InterPro" id="IPR015947">
    <property type="entry name" value="PUA-like_sf"/>
</dbReference>
<dbReference type="SMART" id="SM00184">
    <property type="entry name" value="RING"/>
    <property type="match status" value="1"/>
</dbReference>
<feature type="region of interest" description="Disordered" evidence="5">
    <location>
        <begin position="1"/>
        <end position="47"/>
    </location>
</feature>
<keyword evidence="1" id="KW-0479">Metal-binding</keyword>
<dbReference type="Pfam" id="PF02190">
    <property type="entry name" value="LON_substr_bdg"/>
    <property type="match status" value="1"/>
</dbReference>
<evidence type="ECO:0000313" key="8">
    <source>
        <dbReference type="EMBL" id="KAF3769993.1"/>
    </source>
</evidence>
<dbReference type="Proteomes" id="UP000803844">
    <property type="component" value="Unassembled WGS sequence"/>
</dbReference>
<evidence type="ECO:0000313" key="9">
    <source>
        <dbReference type="Proteomes" id="UP000803844"/>
    </source>
</evidence>
<feature type="domain" description="RING-type" evidence="6">
    <location>
        <begin position="193"/>
        <end position="231"/>
    </location>
</feature>
<dbReference type="Gene3D" id="2.30.130.40">
    <property type="entry name" value="LON domain-like"/>
    <property type="match status" value="1"/>
</dbReference>
<comment type="caution">
    <text evidence="8">The sequence shown here is derived from an EMBL/GenBank/DDBJ whole genome shotgun (WGS) entry which is preliminary data.</text>
</comment>
<dbReference type="RefSeq" id="XP_040780954.1">
    <property type="nucleotide sequence ID" value="XM_040918568.1"/>
</dbReference>
<dbReference type="AlphaFoldDB" id="A0A9P4YAX1"/>
<dbReference type="EMBL" id="MU032344">
    <property type="protein sequence ID" value="KAF3769993.1"/>
    <property type="molecule type" value="Genomic_DNA"/>
</dbReference>
<gene>
    <name evidence="8" type="ORF">M406DRAFT_284490</name>
</gene>
<keyword evidence="3" id="KW-0862">Zinc</keyword>
<evidence type="ECO:0000256" key="1">
    <source>
        <dbReference type="ARBA" id="ARBA00022723"/>
    </source>
</evidence>
<feature type="domain" description="Lon N-terminal" evidence="7">
    <location>
        <begin position="273"/>
        <end position="503"/>
    </location>
</feature>
<dbReference type="PROSITE" id="PS00518">
    <property type="entry name" value="ZF_RING_1"/>
    <property type="match status" value="1"/>
</dbReference>
<protein>
    <submittedName>
        <fullName evidence="8">Uncharacterized protein</fullName>
    </submittedName>
</protein>
<dbReference type="Pfam" id="PF13923">
    <property type="entry name" value="zf-C3HC4_2"/>
    <property type="match status" value="1"/>
</dbReference>
<reference evidence="8" key="1">
    <citation type="journal article" date="2020" name="Phytopathology">
        <title>Genome sequence of the chestnut blight fungus Cryphonectria parasitica EP155: A fundamental resource for an archetypical invasive plant pathogen.</title>
        <authorList>
            <person name="Crouch J.A."/>
            <person name="Dawe A."/>
            <person name="Aerts A."/>
            <person name="Barry K."/>
            <person name="Churchill A.C.L."/>
            <person name="Grimwood J."/>
            <person name="Hillman B."/>
            <person name="Milgroom M.G."/>
            <person name="Pangilinan J."/>
            <person name="Smith M."/>
            <person name="Salamov A."/>
            <person name="Schmutz J."/>
            <person name="Yadav J."/>
            <person name="Grigoriev I.V."/>
            <person name="Nuss D."/>
        </authorList>
    </citation>
    <scope>NUCLEOTIDE SEQUENCE</scope>
    <source>
        <strain evidence="8">EP155</strain>
    </source>
</reference>
<dbReference type="SMART" id="SM00464">
    <property type="entry name" value="LON"/>
    <property type="match status" value="1"/>
</dbReference>
<organism evidence="8 9">
    <name type="scientific">Cryphonectria parasitica (strain ATCC 38755 / EP155)</name>
    <dbReference type="NCBI Taxonomy" id="660469"/>
    <lineage>
        <taxon>Eukaryota</taxon>
        <taxon>Fungi</taxon>
        <taxon>Dikarya</taxon>
        <taxon>Ascomycota</taxon>
        <taxon>Pezizomycotina</taxon>
        <taxon>Sordariomycetes</taxon>
        <taxon>Sordariomycetidae</taxon>
        <taxon>Diaporthales</taxon>
        <taxon>Cryphonectriaceae</taxon>
        <taxon>Cryphonectria-Endothia species complex</taxon>
        <taxon>Cryphonectria</taxon>
    </lineage>
</organism>
<evidence type="ECO:0000256" key="5">
    <source>
        <dbReference type="SAM" id="MobiDB-lite"/>
    </source>
</evidence>
<evidence type="ECO:0000256" key="2">
    <source>
        <dbReference type="ARBA" id="ARBA00022771"/>
    </source>
</evidence>
<dbReference type="InterPro" id="IPR013083">
    <property type="entry name" value="Znf_RING/FYVE/PHD"/>
</dbReference>
<evidence type="ECO:0000256" key="3">
    <source>
        <dbReference type="ARBA" id="ARBA00022833"/>
    </source>
</evidence>
<dbReference type="Gene3D" id="3.30.40.10">
    <property type="entry name" value="Zinc/RING finger domain, C3HC4 (zinc finger)"/>
    <property type="match status" value="2"/>
</dbReference>
<evidence type="ECO:0000259" key="7">
    <source>
        <dbReference type="PROSITE" id="PS51787"/>
    </source>
</evidence>
<dbReference type="SUPFAM" id="SSF88697">
    <property type="entry name" value="PUA domain-like"/>
    <property type="match status" value="1"/>
</dbReference>
<dbReference type="InterPro" id="IPR003111">
    <property type="entry name" value="Lon_prtase_N"/>
</dbReference>
<dbReference type="OrthoDB" id="264917at2759"/>
<dbReference type="PANTHER" id="PTHR23327">
    <property type="entry name" value="RING FINGER PROTEIN 127"/>
    <property type="match status" value="1"/>
</dbReference>
<dbReference type="PANTHER" id="PTHR23327:SF42">
    <property type="entry name" value="LON PEPTIDASE N-TERMINAL DOMAIN AND RING FINGER PROTEIN C14F5.10C"/>
    <property type="match status" value="1"/>
</dbReference>